<keyword evidence="2" id="KW-1185">Reference proteome</keyword>
<feature type="compositionally biased region" description="Polar residues" evidence="1">
    <location>
        <begin position="466"/>
        <end position="481"/>
    </location>
</feature>
<dbReference type="PANTHER" id="PTHR21604">
    <property type="entry name" value="RETROELEMENT SILENCING FACTOR 1"/>
    <property type="match status" value="1"/>
</dbReference>
<feature type="region of interest" description="Disordered" evidence="1">
    <location>
        <begin position="466"/>
        <end position="538"/>
    </location>
</feature>
<reference evidence="3 4" key="1">
    <citation type="submission" date="2025-04" db="UniProtKB">
        <authorList>
            <consortium name="RefSeq"/>
        </authorList>
    </citation>
    <scope>IDENTIFICATION</scope>
</reference>
<dbReference type="OrthoDB" id="9909281at2759"/>
<proteinExistence type="predicted"/>
<feature type="region of interest" description="Disordered" evidence="1">
    <location>
        <begin position="1038"/>
        <end position="1092"/>
    </location>
</feature>
<feature type="region of interest" description="Disordered" evidence="1">
    <location>
        <begin position="1714"/>
        <end position="1734"/>
    </location>
</feature>
<dbReference type="RefSeq" id="XP_030071352.1">
    <property type="nucleotide sequence ID" value="XM_030215492.1"/>
</dbReference>
<feature type="compositionally biased region" description="Polar residues" evidence="1">
    <location>
        <begin position="1070"/>
        <end position="1092"/>
    </location>
</feature>
<feature type="region of interest" description="Disordered" evidence="1">
    <location>
        <begin position="1478"/>
        <end position="1497"/>
    </location>
</feature>
<dbReference type="PANTHER" id="PTHR21604:SF0">
    <property type="entry name" value="RETROELEMENT SILENCING FACTOR 1"/>
    <property type="match status" value="1"/>
</dbReference>
<dbReference type="InterPro" id="IPR027866">
    <property type="entry name" value="RESF1"/>
</dbReference>
<evidence type="ECO:0000313" key="6">
    <source>
        <dbReference type="RefSeq" id="XP_030071354.1"/>
    </source>
</evidence>
<dbReference type="CTD" id="55196"/>
<organism evidence="2 5">
    <name type="scientific">Microcaecilia unicolor</name>
    <dbReference type="NCBI Taxonomy" id="1415580"/>
    <lineage>
        <taxon>Eukaryota</taxon>
        <taxon>Metazoa</taxon>
        <taxon>Chordata</taxon>
        <taxon>Craniata</taxon>
        <taxon>Vertebrata</taxon>
        <taxon>Euteleostomi</taxon>
        <taxon>Amphibia</taxon>
        <taxon>Gymnophiona</taxon>
        <taxon>Siphonopidae</taxon>
        <taxon>Microcaecilia</taxon>
    </lineage>
</organism>
<dbReference type="Pfam" id="PF15395">
    <property type="entry name" value="DUF4617"/>
    <property type="match status" value="1"/>
</dbReference>
<feature type="compositionally biased region" description="Polar residues" evidence="1">
    <location>
        <begin position="518"/>
        <end position="538"/>
    </location>
</feature>
<evidence type="ECO:0000313" key="5">
    <source>
        <dbReference type="RefSeq" id="XP_030071352.1"/>
    </source>
</evidence>
<evidence type="ECO:0000256" key="1">
    <source>
        <dbReference type="SAM" id="MobiDB-lite"/>
    </source>
</evidence>
<dbReference type="GO" id="GO:1990226">
    <property type="term" value="F:histone methyltransferase binding"/>
    <property type="evidence" value="ECO:0007669"/>
    <property type="project" value="TreeGrafter"/>
</dbReference>
<evidence type="ECO:0000313" key="3">
    <source>
        <dbReference type="RefSeq" id="XP_030071350.1"/>
    </source>
</evidence>
<dbReference type="RefSeq" id="XP_030071354.1">
    <property type="nucleotide sequence ID" value="XM_030215494.1"/>
</dbReference>
<name>A0A6P7YW38_9AMPH</name>
<dbReference type="RefSeq" id="XP_030071351.1">
    <property type="nucleotide sequence ID" value="XM_030215491.1"/>
</dbReference>
<dbReference type="GeneID" id="115478200"/>
<protein>
    <submittedName>
        <fullName evidence="3 4">Retroelement silencing factor 1</fullName>
    </submittedName>
</protein>
<dbReference type="Proteomes" id="UP000515156">
    <property type="component" value="Chromosome 9"/>
</dbReference>
<feature type="region of interest" description="Disordered" evidence="1">
    <location>
        <begin position="1372"/>
        <end position="1391"/>
    </location>
</feature>
<gene>
    <name evidence="3 4 5 6" type="primary">RESF1</name>
</gene>
<feature type="compositionally biased region" description="Polar residues" evidence="1">
    <location>
        <begin position="1107"/>
        <end position="1125"/>
    </location>
</feature>
<dbReference type="RefSeq" id="XP_030071350.1">
    <property type="nucleotide sequence ID" value="XM_030215490.1"/>
</dbReference>
<dbReference type="KEGG" id="muo:115478200"/>
<evidence type="ECO:0000313" key="2">
    <source>
        <dbReference type="Proteomes" id="UP000515156"/>
    </source>
</evidence>
<feature type="region of interest" description="Disordered" evidence="1">
    <location>
        <begin position="1106"/>
        <end position="1130"/>
    </location>
</feature>
<sequence length="1929" mass="215801">MDWNRRPEQNGSSMNFSGAQQRYLSQNVSSSFAFSQNKPLPHLSQDPPPYCPRNCEEFSYPNNSNEVAKSSHLINILINSHSEPIPSAVSSSDINFQYSERNKCLQGNIPTHSVEQIKNLKGAAQRYVPVLPSSAKSTGNTVKPNFQLAPSHQYRIPYSYVLQHSSSTGSFTPNQSDQEYMSPKTAQLIWGQQQNCHRPVPAEECSKVPLYQSINQLENFQQQNVSMPSAVKNVQKQVHPASLVSSNSVMSSQSQQFVPPQNVDIQKTLPPPHAIPSVYDRCAMQPVQNVQEQFTYASNENAQNQQQFFVFDANNDYFRKVCPQNNNPNGNQSSMNGSSKLCFYNKSNESSNTASSVNHKNAESNVSHNGVELQNVANSKQEFEHSYTGGGPFGIASCSDLSNQPPFADAQSSSIMKKDLAKDIRKLIKMRENYISFLENVRFKREIFLKSTNYETNISHVQPELTANQITPDKSSQQSNKPRTHHTAAKQKISAIVNKARQKQLPVLQSKSEERSGNTRTKNSSPQGINGTESDQQIDQGAPTLFQTNWTGLKFQTELNTSGSQQNDSEKSYGKSNFEQRVASSILNQADTKHLIRKEVSYISGSELQSNHHQNEGNNLISKVNLSNTCSAVTESKRESNQNVSLANFDVFLQTENLESWSSDKNTKNLSNGSDTNYLVVNQDMLRTVKDVSSETKNSFSKIENNSCTMEVLTSCLALWENPSRECEPQNRLDTNGASNQTSAEKHTVSLFESTTNPVYVDDQKTTVNNINTSVGDTVVQKRETSGTNLTKGFEPQVAIVSPLILSKAKSPIKEQENLVSLNLEKYPGLQESNICTLPADTKQKIMVDVSTMADIDVLETPATSPSKINVQLSKTAGVQPTSEKKTEVTEISDCFSNVNQSENGQSVLNMTTTNLNLEGFKSPVSQTHMKTSNLECQEECWLGKQDLNSGRAVISTDDEPFQISDICSLVEGNSFYNSQISKIFNTICLEQPERISKVVSEEMISYKKHEQDSNIIRKVCEPEVSLSEGKRSKLLSSVPVGKDTTTEKSNSSLDIASGCPVNKHGNGTDLENTSILSSSEHNSEPDLSQSDMCREKVTFDQELIDSESQSEITSEGENSSSDSKGVNPKGLAVDVLTQTKKENTCSDGTISAQCSDDQLSDLVREFPFGIQILPAVIKKCMTKKQNSVKSCSLDESMKEPDEGAVIGTPSLDDLEREDSETQIQITLLNSEQMSKFFPDLAAQPSSTAENYSQKESLTADPKVIVSPHKNSMLVTESEGKNTSSNKKFCCLFSWISSIYRGGPKCECSEARSVRILKESHPKVANIDAGRTSVLTKADSLLENKVMKPESISSLDKEMNMCSITLKEKEPDKVKHNQDLNSSKSNTMKEEKCIEQDSFKHHVKDLEDSQKFICNKNTHENRTLTKKLPIEADFPVKEQKSALDKLSVKRKRHATTISSEKKREKLIVQTSFLKSRSVKPEVKSSKTSHSHKERTTKAKELDFNISSTNGVNLATKLAQDSFQECSTSVTGKGTANKEKDSPKTEQMLAAGEICANKEKQCLVEKNAVTKENSHVSKEKDPCCNAIITQVNNVNLNFPNQNENLQPKPKRVLSIGEYLERRKQRENAKQNITQVTEETILNKINQPQHSGQNEKTQVNSEKCHQCNGNNTPGENLLTCQNVLDNNTYNPTKQPPCSDQFTTYNLNKIETSIPRNNENWSKHKSLDKHRHVSHPNKRETFKKISIKERAQRETDKSYLNRVSFKCTAQESISLTKLDLKFSSGYSECRKKADHAFKLKKNKIPFLEHPRSDKQNMLEFKLCPESLFQQKNVDDRSSFKTFEEKQKCPVEGIKSKKEDWYKNIPVKKRKIEMPLNQETATALLDSETRDSSLSPVDTESVRPVVQDSKATFQTFQKLYFEKRSKSLDSLPE</sequence>
<accession>A0A6P7YW38</accession>
<feature type="compositionally biased region" description="Basic residues" evidence="1">
    <location>
        <begin position="1720"/>
        <end position="1733"/>
    </location>
</feature>
<dbReference type="GO" id="GO:0005634">
    <property type="term" value="C:nucleus"/>
    <property type="evidence" value="ECO:0007669"/>
    <property type="project" value="TreeGrafter"/>
</dbReference>
<evidence type="ECO:0000313" key="4">
    <source>
        <dbReference type="RefSeq" id="XP_030071351.1"/>
    </source>
</evidence>